<dbReference type="GO" id="GO:0004930">
    <property type="term" value="F:G protein-coupled receptor activity"/>
    <property type="evidence" value="ECO:0007669"/>
    <property type="project" value="UniProtKB-KW"/>
</dbReference>
<feature type="transmembrane region" description="Helical" evidence="9">
    <location>
        <begin position="279"/>
        <end position="305"/>
    </location>
</feature>
<dbReference type="PANTHER" id="PTHR24243:SF208">
    <property type="entry name" value="PYROKININ-1 RECEPTOR"/>
    <property type="match status" value="1"/>
</dbReference>
<sequence>MFVQTWGIAFLYAFTIIIGVFGNTWVAISVIRTRKPRSTMGLSPSDRLRSYIGLLAIVDLLVISALFIKFIHVIFPDVPIQGLSCQAVYVVDQLVKLASLTCLTCISFERYLTIAKPFKNTIRKRFIRFTPLVAIGIITAVLSAIIVYATNLTVTKDKKDCTLIDPEAISVIASKWAISLTFIIQLLVLCFNYGQIARHLRKKFWQRKSRICTNPRLKQPLVQQPKYMKDTTNVILRIATFHFLCWFPYCLIYLLPATIGSMSVLLTTKLRIVSDLQNIFQWIVFVVGWLAYLNSALNWIFYAVLNRDLRTIIRETTERRKRSTMSHQSPPSNLHQSLRRQISQSIRFFYSINSYRSTCNSFDESFNSYQHNRAENKYSNSIGGSTGALNNEEKYATNSFIPSIRTGRAHTFSSPRTSLMSQDSQGSLRLPNNGARFVAITSINKQLKDSPLKDSVERFV</sequence>
<keyword evidence="4 8" id="KW-0297">G-protein coupled receptor</keyword>
<feature type="transmembrane region" description="Helical" evidence="9">
    <location>
        <begin position="234"/>
        <end position="259"/>
    </location>
</feature>
<dbReference type="GO" id="GO:0016020">
    <property type="term" value="C:membrane"/>
    <property type="evidence" value="ECO:0007669"/>
    <property type="project" value="UniProtKB-SubCell"/>
</dbReference>
<keyword evidence="3 9" id="KW-1133">Transmembrane helix</keyword>
<evidence type="ECO:0000256" key="8">
    <source>
        <dbReference type="RuleBase" id="RU000688"/>
    </source>
</evidence>
<keyword evidence="2 8" id="KW-0812">Transmembrane</keyword>
<feature type="transmembrane region" description="Helical" evidence="9">
    <location>
        <begin position="169"/>
        <end position="193"/>
    </location>
</feature>
<feature type="transmembrane region" description="Helical" evidence="9">
    <location>
        <begin position="6"/>
        <end position="31"/>
    </location>
</feature>
<evidence type="ECO:0000259" key="10">
    <source>
        <dbReference type="PROSITE" id="PS50262"/>
    </source>
</evidence>
<feature type="domain" description="G-protein coupled receptors family 1 profile" evidence="10">
    <location>
        <begin position="22"/>
        <end position="302"/>
    </location>
</feature>
<keyword evidence="5 9" id="KW-0472">Membrane</keyword>
<evidence type="ECO:0000256" key="5">
    <source>
        <dbReference type="ARBA" id="ARBA00023136"/>
    </source>
</evidence>
<dbReference type="PRINTS" id="PR00237">
    <property type="entry name" value="GPCRRHODOPSN"/>
</dbReference>
<evidence type="ECO:0000256" key="2">
    <source>
        <dbReference type="ARBA" id="ARBA00022692"/>
    </source>
</evidence>
<feature type="transmembrane region" description="Helical" evidence="9">
    <location>
        <begin position="129"/>
        <end position="149"/>
    </location>
</feature>
<dbReference type="PROSITE" id="PS00237">
    <property type="entry name" value="G_PROTEIN_RECEP_F1_1"/>
    <property type="match status" value="1"/>
</dbReference>
<comment type="subcellular location">
    <subcellularLocation>
        <location evidence="1">Membrane</location>
        <topology evidence="1">Multi-pass membrane protein</topology>
    </subcellularLocation>
</comment>
<dbReference type="Pfam" id="PF00001">
    <property type="entry name" value="7tm_1"/>
    <property type="match status" value="1"/>
</dbReference>
<dbReference type="SUPFAM" id="SSF81321">
    <property type="entry name" value="Family A G protein-coupled receptor-like"/>
    <property type="match status" value="1"/>
</dbReference>
<evidence type="ECO:0000256" key="1">
    <source>
        <dbReference type="ARBA" id="ARBA00004141"/>
    </source>
</evidence>
<dbReference type="PROSITE" id="PS50262">
    <property type="entry name" value="G_PROTEIN_RECEP_F1_2"/>
    <property type="match status" value="1"/>
</dbReference>
<feature type="transmembrane region" description="Helical" evidence="9">
    <location>
        <begin position="51"/>
        <end position="75"/>
    </location>
</feature>
<comment type="similarity">
    <text evidence="8">Belongs to the G-protein coupled receptor 1 family.</text>
</comment>
<dbReference type="InterPro" id="IPR000276">
    <property type="entry name" value="GPCR_Rhodpsn"/>
</dbReference>
<organism evidence="11 12">
    <name type="scientific">Panagrolaimus superbus</name>
    <dbReference type="NCBI Taxonomy" id="310955"/>
    <lineage>
        <taxon>Eukaryota</taxon>
        <taxon>Metazoa</taxon>
        <taxon>Ecdysozoa</taxon>
        <taxon>Nematoda</taxon>
        <taxon>Chromadorea</taxon>
        <taxon>Rhabditida</taxon>
        <taxon>Tylenchina</taxon>
        <taxon>Panagrolaimomorpha</taxon>
        <taxon>Panagrolaimoidea</taxon>
        <taxon>Panagrolaimidae</taxon>
        <taxon>Panagrolaimus</taxon>
    </lineage>
</organism>
<evidence type="ECO:0000256" key="6">
    <source>
        <dbReference type="ARBA" id="ARBA00023170"/>
    </source>
</evidence>
<evidence type="ECO:0000256" key="4">
    <source>
        <dbReference type="ARBA" id="ARBA00023040"/>
    </source>
</evidence>
<reference evidence="12" key="1">
    <citation type="submission" date="2022-11" db="UniProtKB">
        <authorList>
            <consortium name="WormBaseParasite"/>
        </authorList>
    </citation>
    <scope>IDENTIFICATION</scope>
</reference>
<dbReference type="PANTHER" id="PTHR24243">
    <property type="entry name" value="G-PROTEIN COUPLED RECEPTOR"/>
    <property type="match status" value="1"/>
</dbReference>
<keyword evidence="11" id="KW-1185">Reference proteome</keyword>
<dbReference type="CDD" id="cd00637">
    <property type="entry name" value="7tm_classA_rhodopsin-like"/>
    <property type="match status" value="1"/>
</dbReference>
<dbReference type="Gene3D" id="1.20.1070.10">
    <property type="entry name" value="Rhodopsin 7-helix transmembrane proteins"/>
    <property type="match status" value="1"/>
</dbReference>
<evidence type="ECO:0000313" key="12">
    <source>
        <dbReference type="WBParaSite" id="PSU_v2.g440.t1"/>
    </source>
</evidence>
<proteinExistence type="inferred from homology"/>
<dbReference type="AlphaFoldDB" id="A0A914Z2C4"/>
<evidence type="ECO:0000256" key="7">
    <source>
        <dbReference type="ARBA" id="ARBA00023224"/>
    </source>
</evidence>
<name>A0A914Z2C4_9BILA</name>
<keyword evidence="6 8" id="KW-0675">Receptor</keyword>
<keyword evidence="7 8" id="KW-0807">Transducer</keyword>
<dbReference type="InterPro" id="IPR017452">
    <property type="entry name" value="GPCR_Rhodpsn_7TM"/>
</dbReference>
<evidence type="ECO:0000256" key="3">
    <source>
        <dbReference type="ARBA" id="ARBA00022989"/>
    </source>
</evidence>
<feature type="transmembrane region" description="Helical" evidence="9">
    <location>
        <begin position="87"/>
        <end position="108"/>
    </location>
</feature>
<evidence type="ECO:0000313" key="11">
    <source>
        <dbReference type="Proteomes" id="UP000887577"/>
    </source>
</evidence>
<dbReference type="Proteomes" id="UP000887577">
    <property type="component" value="Unplaced"/>
</dbReference>
<accession>A0A914Z2C4</accession>
<protein>
    <submittedName>
        <fullName evidence="12">G-protein coupled receptors family 1 profile domain-containing protein</fullName>
    </submittedName>
</protein>
<evidence type="ECO:0000256" key="9">
    <source>
        <dbReference type="SAM" id="Phobius"/>
    </source>
</evidence>
<dbReference type="WBParaSite" id="PSU_v2.g440.t1">
    <property type="protein sequence ID" value="PSU_v2.g440.t1"/>
    <property type="gene ID" value="PSU_v2.g440"/>
</dbReference>